<dbReference type="EMBL" id="JAAGLI010001258">
    <property type="protein sequence ID" value="NEA30013.1"/>
    <property type="molecule type" value="Genomic_DNA"/>
</dbReference>
<dbReference type="GO" id="GO:0016747">
    <property type="term" value="F:acyltransferase activity, transferring groups other than amino-acyl groups"/>
    <property type="evidence" value="ECO:0007669"/>
    <property type="project" value="InterPro"/>
</dbReference>
<keyword evidence="2" id="KW-0012">Acyltransferase</keyword>
<organism evidence="4 5">
    <name type="scientific">Actinomadura bangladeshensis</name>
    <dbReference type="NCBI Taxonomy" id="453573"/>
    <lineage>
        <taxon>Bacteria</taxon>
        <taxon>Bacillati</taxon>
        <taxon>Actinomycetota</taxon>
        <taxon>Actinomycetes</taxon>
        <taxon>Streptosporangiales</taxon>
        <taxon>Thermomonosporaceae</taxon>
        <taxon>Actinomadura</taxon>
    </lineage>
</organism>
<dbReference type="Gene3D" id="3.40.630.30">
    <property type="match status" value="1"/>
</dbReference>
<evidence type="ECO:0000313" key="5">
    <source>
        <dbReference type="Proteomes" id="UP000475532"/>
    </source>
</evidence>
<evidence type="ECO:0000256" key="2">
    <source>
        <dbReference type="ARBA" id="ARBA00023315"/>
    </source>
</evidence>
<dbReference type="InterPro" id="IPR016181">
    <property type="entry name" value="Acyl_CoA_acyltransferase"/>
</dbReference>
<name>A0A6L9QZI2_9ACTN</name>
<protein>
    <submittedName>
        <fullName evidence="4">GNAT family N-acetyltransferase</fullName>
    </submittedName>
</protein>
<accession>A0A6L9QZI2</accession>
<feature type="domain" description="N-acetyltransferase" evidence="3">
    <location>
        <begin position="120"/>
        <end position="254"/>
    </location>
</feature>
<dbReference type="Proteomes" id="UP000475532">
    <property type="component" value="Unassembled WGS sequence"/>
</dbReference>
<dbReference type="AlphaFoldDB" id="A0A6L9QZI2"/>
<dbReference type="InterPro" id="IPR000182">
    <property type="entry name" value="GNAT_dom"/>
</dbReference>
<comment type="caution">
    <text evidence="4">The sequence shown here is derived from an EMBL/GenBank/DDBJ whole genome shotgun (WGS) entry which is preliminary data.</text>
</comment>
<reference evidence="4 5" key="1">
    <citation type="submission" date="2020-01" db="EMBL/GenBank/DDBJ databases">
        <title>Insect and environment-associated Actinomycetes.</title>
        <authorList>
            <person name="Currrie C."/>
            <person name="Chevrette M."/>
            <person name="Carlson C."/>
            <person name="Stubbendieck R."/>
            <person name="Wendt-Pienkowski E."/>
        </authorList>
    </citation>
    <scope>NUCLEOTIDE SEQUENCE [LARGE SCALE GENOMIC DNA]</scope>
    <source>
        <strain evidence="4 5">SID10258</strain>
    </source>
</reference>
<evidence type="ECO:0000259" key="3">
    <source>
        <dbReference type="PROSITE" id="PS51186"/>
    </source>
</evidence>
<dbReference type="PANTHER" id="PTHR43877:SF2">
    <property type="entry name" value="AMINOALKYLPHOSPHONATE N-ACETYLTRANSFERASE-RELATED"/>
    <property type="match status" value="1"/>
</dbReference>
<dbReference type="PANTHER" id="PTHR43877">
    <property type="entry name" value="AMINOALKYLPHOSPHONATE N-ACETYLTRANSFERASE-RELATED-RELATED"/>
    <property type="match status" value="1"/>
</dbReference>
<proteinExistence type="predicted"/>
<evidence type="ECO:0000313" key="4">
    <source>
        <dbReference type="EMBL" id="NEA30013.1"/>
    </source>
</evidence>
<dbReference type="InterPro" id="IPR056935">
    <property type="entry name" value="Rv0428c-like_C"/>
</dbReference>
<sequence length="254" mass="27545">MLAVKSPDTVRTLQERAARAQPAEHVVDADGWLLRLAPHCSWWVGAVLPHGNTAPDDVKRRVVETEAFYGAHGATPRFQMTPPVCSEGLDTVLETRGYRRHGSLLLQVASTARVMERARTLTVRLDERPSQAWFATWQAVNGASQAEWDMLGRIDLPSAYASAMVGDDVVAIGRAVADTGWGGVFSMATLPSARGKGAARNVLAALADWSAANGAEHMYLQVESDNTPAVRLYGRAGFTGICAYHYRTAAERAR</sequence>
<dbReference type="InterPro" id="IPR050832">
    <property type="entry name" value="Bact_Acetyltransf"/>
</dbReference>
<keyword evidence="1 4" id="KW-0808">Transferase</keyword>
<dbReference type="SUPFAM" id="SSF55729">
    <property type="entry name" value="Acyl-CoA N-acyltransferases (Nat)"/>
    <property type="match status" value="1"/>
</dbReference>
<dbReference type="PROSITE" id="PS51186">
    <property type="entry name" value="GNAT"/>
    <property type="match status" value="1"/>
</dbReference>
<gene>
    <name evidence="4" type="ORF">G3I70_47070</name>
</gene>
<dbReference type="Pfam" id="PF24553">
    <property type="entry name" value="Rv0428c_C"/>
    <property type="match status" value="1"/>
</dbReference>
<dbReference type="CDD" id="cd04301">
    <property type="entry name" value="NAT_SF"/>
    <property type="match status" value="1"/>
</dbReference>
<evidence type="ECO:0000256" key="1">
    <source>
        <dbReference type="ARBA" id="ARBA00022679"/>
    </source>
</evidence>